<sequence length="42" mass="4441">MMSEFGRYLLAVLATVAFLASAQTAGGLSWRSQPQIAIAANQ</sequence>
<name>A0A336JK77_9BRAD</name>
<gene>
    <name evidence="1" type="ORF">BJ125_105131</name>
    <name evidence="2" type="ORF">SAMN05892882_105131</name>
</gene>
<evidence type="ECO:0000313" key="1">
    <source>
        <dbReference type="EMBL" id="RED38052.1"/>
    </source>
</evidence>
<reference evidence="2 3" key="1">
    <citation type="submission" date="2017-08" db="EMBL/GenBank/DDBJ databases">
        <authorList>
            <person name="de Groot N.N."/>
        </authorList>
    </citation>
    <scope>NUCLEOTIDE SEQUENCE [LARGE SCALE GENOMIC DNA]</scope>
    <source>
        <strain evidence="2 3">JA575</strain>
    </source>
</reference>
<dbReference type="EMBL" id="UFQQ01000005">
    <property type="protein sequence ID" value="SSW90077.1"/>
    <property type="molecule type" value="Genomic_DNA"/>
</dbReference>
<dbReference type="Proteomes" id="UP000256343">
    <property type="component" value="Unassembled WGS sequence"/>
</dbReference>
<proteinExistence type="predicted"/>
<dbReference type="Proteomes" id="UP000252631">
    <property type="component" value="Unassembled WGS sequence"/>
</dbReference>
<dbReference type="EMBL" id="QRDT01000005">
    <property type="protein sequence ID" value="RED38052.1"/>
    <property type="molecule type" value="Genomic_DNA"/>
</dbReference>
<evidence type="ECO:0000313" key="2">
    <source>
        <dbReference type="EMBL" id="SSW90077.1"/>
    </source>
</evidence>
<dbReference type="RefSeq" id="WP_283808599.1">
    <property type="nucleotide sequence ID" value="NZ_QRDT01000005.1"/>
</dbReference>
<protein>
    <submittedName>
        <fullName evidence="2">Uncharacterized protein</fullName>
    </submittedName>
</protein>
<reference evidence="1 4" key="2">
    <citation type="submission" date="2018-07" db="EMBL/GenBank/DDBJ databases">
        <title>Genomic Encyclopedia of Archaeal and Bacterial Type Strains, Phase II (KMG-II): from individual species to whole genera.</title>
        <authorList>
            <person name="Goeker M."/>
        </authorList>
    </citation>
    <scope>NUCLEOTIDE SEQUENCE [LARGE SCALE GENOMIC DNA]</scope>
    <source>
        <strain evidence="1 4">JA575</strain>
    </source>
</reference>
<evidence type="ECO:0000313" key="3">
    <source>
        <dbReference type="Proteomes" id="UP000252631"/>
    </source>
</evidence>
<evidence type="ECO:0000313" key="4">
    <source>
        <dbReference type="Proteomes" id="UP000256343"/>
    </source>
</evidence>
<dbReference type="AlphaFoldDB" id="A0A336JK77"/>
<organism evidence="2 3">
    <name type="scientific">Rhodopseudomonas pentothenatexigens</name>
    <dbReference type="NCBI Taxonomy" id="999699"/>
    <lineage>
        <taxon>Bacteria</taxon>
        <taxon>Pseudomonadati</taxon>
        <taxon>Pseudomonadota</taxon>
        <taxon>Alphaproteobacteria</taxon>
        <taxon>Hyphomicrobiales</taxon>
        <taxon>Nitrobacteraceae</taxon>
        <taxon>Rhodopseudomonas</taxon>
    </lineage>
</organism>
<keyword evidence="4" id="KW-1185">Reference proteome</keyword>
<accession>A0A336JK77</accession>